<feature type="domain" description="DUF7507" evidence="2">
    <location>
        <begin position="625"/>
        <end position="727"/>
    </location>
</feature>
<comment type="caution">
    <text evidence="3">The sequence shown here is derived from an EMBL/GenBank/DDBJ whole genome shotgun (WGS) entry which is preliminary data.</text>
</comment>
<evidence type="ECO:0000259" key="2">
    <source>
        <dbReference type="Pfam" id="PF24346"/>
    </source>
</evidence>
<dbReference type="PANTHER" id="PTHR34819">
    <property type="entry name" value="LARGE CYSTEINE-RICH PERIPLASMIC PROTEIN OMCB"/>
    <property type="match status" value="1"/>
</dbReference>
<organism evidence="3 4">
    <name type="scientific">Leifsonella bigeumensis</name>
    <dbReference type="NCBI Taxonomy" id="433643"/>
    <lineage>
        <taxon>Bacteria</taxon>
        <taxon>Bacillati</taxon>
        <taxon>Actinomycetota</taxon>
        <taxon>Actinomycetes</taxon>
        <taxon>Micrococcales</taxon>
        <taxon>Microbacteriaceae</taxon>
        <taxon>Leifsonella</taxon>
    </lineage>
</organism>
<feature type="domain" description="DUF7507" evidence="2">
    <location>
        <begin position="509"/>
        <end position="612"/>
    </location>
</feature>
<gene>
    <name evidence="3" type="ORF">GCM10022239_27020</name>
</gene>
<accession>A0ABP7FYM7</accession>
<evidence type="ECO:0000313" key="4">
    <source>
        <dbReference type="Proteomes" id="UP001501004"/>
    </source>
</evidence>
<reference evidence="4" key="1">
    <citation type="journal article" date="2019" name="Int. J. Syst. Evol. Microbiol.">
        <title>The Global Catalogue of Microorganisms (GCM) 10K type strain sequencing project: providing services to taxonomists for standard genome sequencing and annotation.</title>
        <authorList>
            <consortium name="The Broad Institute Genomics Platform"/>
            <consortium name="The Broad Institute Genome Sequencing Center for Infectious Disease"/>
            <person name="Wu L."/>
            <person name="Ma J."/>
        </authorList>
    </citation>
    <scope>NUCLEOTIDE SEQUENCE [LARGE SCALE GENOMIC DNA]</scope>
    <source>
        <strain evidence="4">JCM 16949</strain>
    </source>
</reference>
<proteinExistence type="predicted"/>
<dbReference type="Gene3D" id="2.60.40.10">
    <property type="entry name" value="Immunoglobulins"/>
    <property type="match status" value="1"/>
</dbReference>
<dbReference type="Pfam" id="PF24346">
    <property type="entry name" value="DUF7507"/>
    <property type="match status" value="4"/>
</dbReference>
<feature type="domain" description="DUF7507" evidence="2">
    <location>
        <begin position="393"/>
        <end position="496"/>
    </location>
</feature>
<feature type="transmembrane region" description="Helical" evidence="1">
    <location>
        <begin position="746"/>
        <end position="767"/>
    </location>
</feature>
<dbReference type="EMBL" id="BAABAE010000005">
    <property type="protein sequence ID" value="GAA3750320.1"/>
    <property type="molecule type" value="Genomic_DNA"/>
</dbReference>
<keyword evidence="1" id="KW-0472">Membrane</keyword>
<keyword evidence="1" id="KW-0812">Transmembrane</keyword>
<dbReference type="NCBIfam" id="TIGR01451">
    <property type="entry name" value="B_ant_repeat"/>
    <property type="match status" value="1"/>
</dbReference>
<dbReference type="PANTHER" id="PTHR34819:SF3">
    <property type="entry name" value="CELL SURFACE PROTEIN"/>
    <property type="match status" value="1"/>
</dbReference>
<keyword evidence="1" id="KW-1133">Transmembrane helix</keyword>
<dbReference type="InterPro" id="IPR055354">
    <property type="entry name" value="DUF7507"/>
</dbReference>
<feature type="domain" description="DUF7507" evidence="2">
    <location>
        <begin position="273"/>
        <end position="380"/>
    </location>
</feature>
<name>A0ABP7FYM7_9MICO</name>
<dbReference type="InterPro" id="IPR051172">
    <property type="entry name" value="Chlamydia_OmcB"/>
</dbReference>
<sequence length="777" mass="77353">MFIAQPALAVPVALRFDTVTVTANPNGYRIDTIGNTIDGSTSGGNYGRIFTNRADAAGVVIEYGFATPKMQLNSLRLWNNGGGILTDEDGIGGALVEVFDASDNLLWSGPLTAGNGGGIFVTAFPSPLDGVSTVRLSQITNLGTAAAPDIIWRELQAMQNVPQPTLTTQISSDGFSDDVTVSATEGLAGSLDWTLYGPVPAVGDACTGLDWTGAPVFASGTVAVTGDGTMTTTPAGVPTAGGCYSYGDVLSSPYYSDVVSAVGQPAETFFISAPAIDLVKSASPLTITVGVPITYTFVVTNSGNVDLSNPVVTEVSFNGANLAGMTAPDCGSPAPTLLAPGAQMTCTATYTPVQADVDGAALTNTATATGTPPSGPAVVSPLRSVMLPAVQDPSIDLVKTAGPGDFTTAGQVVTYSFLVTNTGNVTLTDVGVAEGTFTGFGTMSAPVCPVGATSMAPGAQVTCTATYALTQADVDFGEITNTASSTGSPPTGPVTVSAPDDAVVLIEPSPAITVLKSASGGPFTGAGQLVDYSFIVTNTGNVTLTGVGITETAFSGTGPTPVADCPATVLIPGDSTTCTATYSLTQADVDAEEVFNTATSHGTPPVGAAVASAPSETTVPVTPTAAIHLQKRVDRTNVAGAGERVVFSYLVTNSGDSTLDGITITETSFTGTGSLAGAVCPTTTLAPGASTTCTSAYLITAADASATRVDNTATASGTTASGATVTSSPAAAAVTIGLLLALTGNALSTGIAAPATLLLATGIALLARRSAGWRKTG</sequence>
<evidence type="ECO:0000256" key="1">
    <source>
        <dbReference type="SAM" id="Phobius"/>
    </source>
</evidence>
<dbReference type="InterPro" id="IPR047589">
    <property type="entry name" value="DUF11_rpt"/>
</dbReference>
<keyword evidence="4" id="KW-1185">Reference proteome</keyword>
<dbReference type="Proteomes" id="UP001501004">
    <property type="component" value="Unassembled WGS sequence"/>
</dbReference>
<protein>
    <recommendedName>
        <fullName evidence="2">DUF7507 domain-containing protein</fullName>
    </recommendedName>
</protein>
<evidence type="ECO:0000313" key="3">
    <source>
        <dbReference type="EMBL" id="GAA3750320.1"/>
    </source>
</evidence>
<dbReference type="InterPro" id="IPR013783">
    <property type="entry name" value="Ig-like_fold"/>
</dbReference>